<evidence type="ECO:0000256" key="1">
    <source>
        <dbReference type="SAM" id="MobiDB-lite"/>
    </source>
</evidence>
<keyword evidence="3" id="KW-1185">Reference proteome</keyword>
<feature type="region of interest" description="Disordered" evidence="1">
    <location>
        <begin position="65"/>
        <end position="122"/>
    </location>
</feature>
<comment type="caution">
    <text evidence="2">The sequence shown here is derived from an EMBL/GenBank/DDBJ whole genome shotgun (WGS) entry which is preliminary data.</text>
</comment>
<sequence length="122" mass="12983">MDFDCWDVNLAAGVASHASGCTIRVEGDPSNPSSVDPANFPKSMNFLDQARLLRCGVEALAAAAREGGYQPSSAANTGATVKSRTAKSLEEKARLFAENPDKPKRAVLSLKRKKTSEPETSD</sequence>
<reference evidence="2 3" key="1">
    <citation type="submission" date="2023-11" db="EMBL/GenBank/DDBJ databases">
        <title>Gilvimarinus fulvus sp. nov., isolated from the surface of Kelp.</title>
        <authorList>
            <person name="Sun Y.Y."/>
            <person name="Gong Y."/>
            <person name="Du Z.J."/>
        </authorList>
    </citation>
    <scope>NUCLEOTIDE SEQUENCE [LARGE SCALE GENOMIC DNA]</scope>
    <source>
        <strain evidence="2 3">SDUM040013</strain>
    </source>
</reference>
<feature type="compositionally biased region" description="Polar residues" evidence="1">
    <location>
        <begin position="70"/>
        <end position="83"/>
    </location>
</feature>
<gene>
    <name evidence="2" type="ORF">SCD92_00145</name>
</gene>
<dbReference type="Proteomes" id="UP001273505">
    <property type="component" value="Unassembled WGS sequence"/>
</dbReference>
<name>A0ABU4RS70_9GAMM</name>
<proteinExistence type="predicted"/>
<dbReference type="RefSeq" id="WP_302724349.1">
    <property type="nucleotide sequence ID" value="NZ_JAULRU010000797.1"/>
</dbReference>
<accession>A0ABU4RS70</accession>
<feature type="compositionally biased region" description="Basic and acidic residues" evidence="1">
    <location>
        <begin position="87"/>
        <end position="104"/>
    </location>
</feature>
<evidence type="ECO:0000313" key="2">
    <source>
        <dbReference type="EMBL" id="MDX6847745.1"/>
    </source>
</evidence>
<organism evidence="2 3">
    <name type="scientific">Gilvimarinus gilvus</name>
    <dbReference type="NCBI Taxonomy" id="3058038"/>
    <lineage>
        <taxon>Bacteria</taxon>
        <taxon>Pseudomonadati</taxon>
        <taxon>Pseudomonadota</taxon>
        <taxon>Gammaproteobacteria</taxon>
        <taxon>Cellvibrionales</taxon>
        <taxon>Cellvibrionaceae</taxon>
        <taxon>Gilvimarinus</taxon>
    </lineage>
</organism>
<dbReference type="EMBL" id="JAXAFO010000001">
    <property type="protein sequence ID" value="MDX6847745.1"/>
    <property type="molecule type" value="Genomic_DNA"/>
</dbReference>
<evidence type="ECO:0000313" key="3">
    <source>
        <dbReference type="Proteomes" id="UP001273505"/>
    </source>
</evidence>
<protein>
    <submittedName>
        <fullName evidence="2">Uncharacterized protein</fullName>
    </submittedName>
</protein>